<dbReference type="AlphaFoldDB" id="A0A4V3XFJ1"/>
<evidence type="ECO:0000313" key="3">
    <source>
        <dbReference type="Proteomes" id="UP000310158"/>
    </source>
</evidence>
<name>A0A4V3XFJ1_9AGAM</name>
<sequence>MFSSFLTVAVMAGAASALSLSSQCQSTLAGVATSSDGSCLNAAGLVSLAVLGNSSSIVGPVNTWLGGFCSKTACTNATLASLVSTIVSGCSSDISSAGLGNVSTSTITSDVQTFYPAVRQMACLQDTSANELCVTETLSGIQNATGTLSINNIVSLVPQILAGSSANIPQNVTCSNCAKEAYNIFNNFFPTLLTSSDKSSVQTECGSSFTDGTQPSHITQTANGLSLAQNNSALASFAIKSTFASMVALASGFVVFA</sequence>
<dbReference type="PANTHER" id="PTHR34862">
    <property type="entry name" value="SPARK DOMAIN-CONTAINING PROTEIN"/>
    <property type="match status" value="1"/>
</dbReference>
<dbReference type="PANTHER" id="PTHR34862:SF1">
    <property type="entry name" value="SPARK DOMAIN-CONTAINING PROTEIN"/>
    <property type="match status" value="1"/>
</dbReference>
<dbReference type="OrthoDB" id="2536450at2759"/>
<reference evidence="2 3" key="1">
    <citation type="submission" date="2019-02" db="EMBL/GenBank/DDBJ databases">
        <title>Genome sequencing of the rare red list fungi Bondarzewia mesenterica.</title>
        <authorList>
            <person name="Buettner E."/>
            <person name="Kellner H."/>
        </authorList>
    </citation>
    <scope>NUCLEOTIDE SEQUENCE [LARGE SCALE GENOMIC DNA]</scope>
    <source>
        <strain evidence="2 3">DSM 108281</strain>
    </source>
</reference>
<feature type="chain" id="PRO_5020903460" evidence="1">
    <location>
        <begin position="18"/>
        <end position="257"/>
    </location>
</feature>
<protein>
    <submittedName>
        <fullName evidence="2">Uncharacterized protein</fullName>
    </submittedName>
</protein>
<proteinExistence type="predicted"/>
<accession>A0A4V3XFJ1</accession>
<dbReference type="Proteomes" id="UP000310158">
    <property type="component" value="Unassembled WGS sequence"/>
</dbReference>
<keyword evidence="3" id="KW-1185">Reference proteome</keyword>
<comment type="caution">
    <text evidence="2">The sequence shown here is derived from an EMBL/GenBank/DDBJ whole genome shotgun (WGS) entry which is preliminary data.</text>
</comment>
<evidence type="ECO:0000256" key="1">
    <source>
        <dbReference type="SAM" id="SignalP"/>
    </source>
</evidence>
<organism evidence="2 3">
    <name type="scientific">Bondarzewia mesenterica</name>
    <dbReference type="NCBI Taxonomy" id="1095465"/>
    <lineage>
        <taxon>Eukaryota</taxon>
        <taxon>Fungi</taxon>
        <taxon>Dikarya</taxon>
        <taxon>Basidiomycota</taxon>
        <taxon>Agaricomycotina</taxon>
        <taxon>Agaricomycetes</taxon>
        <taxon>Russulales</taxon>
        <taxon>Bondarzewiaceae</taxon>
        <taxon>Bondarzewia</taxon>
    </lineage>
</organism>
<evidence type="ECO:0000313" key="2">
    <source>
        <dbReference type="EMBL" id="THH17723.1"/>
    </source>
</evidence>
<feature type="signal peptide" evidence="1">
    <location>
        <begin position="1"/>
        <end position="17"/>
    </location>
</feature>
<keyword evidence="1" id="KW-0732">Signal</keyword>
<gene>
    <name evidence="2" type="ORF">EW146_g3138</name>
</gene>
<dbReference type="EMBL" id="SGPL01000099">
    <property type="protein sequence ID" value="THH17723.1"/>
    <property type="molecule type" value="Genomic_DNA"/>
</dbReference>